<dbReference type="SMART" id="SM00052">
    <property type="entry name" value="EAL"/>
    <property type="match status" value="1"/>
</dbReference>
<dbReference type="SUPFAM" id="SSF141868">
    <property type="entry name" value="EAL domain-like"/>
    <property type="match status" value="1"/>
</dbReference>
<dbReference type="PROSITE" id="PS50887">
    <property type="entry name" value="GGDEF"/>
    <property type="match status" value="1"/>
</dbReference>
<dbReference type="AlphaFoldDB" id="A0A1R3WZU5"/>
<keyword evidence="2" id="KW-1133">Transmembrane helix</keyword>
<dbReference type="PANTHER" id="PTHR44757:SF2">
    <property type="entry name" value="BIOFILM ARCHITECTURE MAINTENANCE PROTEIN MBAA"/>
    <property type="match status" value="1"/>
</dbReference>
<keyword evidence="2" id="KW-0812">Transmembrane</keyword>
<keyword evidence="6" id="KW-1185">Reference proteome</keyword>
<dbReference type="CDD" id="cd01949">
    <property type="entry name" value="GGDEF"/>
    <property type="match status" value="1"/>
</dbReference>
<dbReference type="CDD" id="cd01948">
    <property type="entry name" value="EAL"/>
    <property type="match status" value="1"/>
</dbReference>
<accession>A0A1R3WZU5</accession>
<dbReference type="Pfam" id="PF00563">
    <property type="entry name" value="EAL"/>
    <property type="match status" value="1"/>
</dbReference>
<dbReference type="NCBIfam" id="TIGR00254">
    <property type="entry name" value="GGDEF"/>
    <property type="match status" value="1"/>
</dbReference>
<keyword evidence="2" id="KW-0472">Membrane</keyword>
<feature type="transmembrane region" description="Helical" evidence="2">
    <location>
        <begin position="81"/>
        <end position="101"/>
    </location>
</feature>
<dbReference type="InterPro" id="IPR043128">
    <property type="entry name" value="Rev_trsase/Diguanyl_cyclase"/>
</dbReference>
<dbReference type="InterPro" id="IPR035919">
    <property type="entry name" value="EAL_sf"/>
</dbReference>
<feature type="domain" description="EAL" evidence="3">
    <location>
        <begin position="382"/>
        <end position="637"/>
    </location>
</feature>
<dbReference type="STRING" id="287098.SAMN05421665_1788"/>
<dbReference type="RefSeq" id="WP_076659242.1">
    <property type="nucleotide sequence ID" value="NZ_FTPR01000001.1"/>
</dbReference>
<dbReference type="FunFam" id="3.30.70.270:FF:000001">
    <property type="entry name" value="Diguanylate cyclase domain protein"/>
    <property type="match status" value="1"/>
</dbReference>
<keyword evidence="1" id="KW-0175">Coiled coil</keyword>
<evidence type="ECO:0000256" key="2">
    <source>
        <dbReference type="SAM" id="Phobius"/>
    </source>
</evidence>
<sequence>MQPHLINHFLHQTQIVGHISGRDCIKRAGVAVLMTGICINAGFWMQAVILLSFTAVLELISYPLNKRASKIDSPLRLRSGLAVFFVNWLAMLPYSAFGLILSQSDSVPYVVTGYVWVFGVSVHVSNTFGLLPFYNWSQMLVAFGAMFLMHLNLLDNPAFAQDATAWLLTSILTIVYISNTLDTMNLQKDTNQALERARQEANARLADLEKLSRSDSLTGLMNRRAFDEVVQSMMTQHANKQGVTVFLIDLDGFKPINDSYGHKAGDAVLLAIASRLNSLAVRGDRVARVGGDEFALISANITSLKQAKAFADKLVNTLRETIPFEQKQLDVGVSIGIARQGPAATTPPELLSGADQAMYRAKQDSNKNVMIYDKNAFPVRPTLKDREILIAAMHNGEIVPYYQPKVRIDTGEIIGFEALSRWEHPQRGLLAPSHFLPMINELALQGSFMASTAERVLQDLAQMKQEGLDPGQVSINMSEVTLATLLGRKELFAIIDRYPELRHHLTFEITEDIFLARAGEIMRRSIQLFRNAGVRISLDDFGTGYASLQHLKEMEFDELKLDTGFVRDLGIDPAARVLIEGLLTISRGLKVDLIAEGVETEQQRNMLRDMGCKYVQGYFYGAAMPFRETCLRLDARGQDLIAPKGVTSAA</sequence>
<evidence type="ECO:0000313" key="5">
    <source>
        <dbReference type="EMBL" id="SIT84084.1"/>
    </source>
</evidence>
<evidence type="ECO:0000259" key="4">
    <source>
        <dbReference type="PROSITE" id="PS50887"/>
    </source>
</evidence>
<dbReference type="GO" id="GO:0003824">
    <property type="term" value="F:catalytic activity"/>
    <property type="evidence" value="ECO:0007669"/>
    <property type="project" value="UniProtKB-ARBA"/>
</dbReference>
<dbReference type="SMART" id="SM00267">
    <property type="entry name" value="GGDEF"/>
    <property type="match status" value="1"/>
</dbReference>
<feature type="coiled-coil region" evidence="1">
    <location>
        <begin position="184"/>
        <end position="214"/>
    </location>
</feature>
<dbReference type="PANTHER" id="PTHR44757">
    <property type="entry name" value="DIGUANYLATE CYCLASE DGCP"/>
    <property type="match status" value="1"/>
</dbReference>
<dbReference type="Gene3D" id="3.20.20.450">
    <property type="entry name" value="EAL domain"/>
    <property type="match status" value="1"/>
</dbReference>
<dbReference type="Proteomes" id="UP000186997">
    <property type="component" value="Unassembled WGS sequence"/>
</dbReference>
<dbReference type="InterPro" id="IPR052155">
    <property type="entry name" value="Biofilm_reg_signaling"/>
</dbReference>
<evidence type="ECO:0000256" key="1">
    <source>
        <dbReference type="SAM" id="Coils"/>
    </source>
</evidence>
<dbReference type="EMBL" id="FTPR01000001">
    <property type="protein sequence ID" value="SIT84084.1"/>
    <property type="molecule type" value="Genomic_DNA"/>
</dbReference>
<dbReference type="SUPFAM" id="SSF55073">
    <property type="entry name" value="Nucleotide cyclase"/>
    <property type="match status" value="1"/>
</dbReference>
<dbReference type="InterPro" id="IPR000160">
    <property type="entry name" value="GGDEF_dom"/>
</dbReference>
<name>A0A1R3WZU5_9RHOB</name>
<proteinExistence type="predicted"/>
<organism evidence="5 6">
    <name type="scientific">Yoonia rosea</name>
    <dbReference type="NCBI Taxonomy" id="287098"/>
    <lineage>
        <taxon>Bacteria</taxon>
        <taxon>Pseudomonadati</taxon>
        <taxon>Pseudomonadota</taxon>
        <taxon>Alphaproteobacteria</taxon>
        <taxon>Rhodobacterales</taxon>
        <taxon>Paracoccaceae</taxon>
        <taxon>Yoonia</taxon>
    </lineage>
</organism>
<gene>
    <name evidence="5" type="ORF">SAMN05421665_1788</name>
</gene>
<dbReference type="PROSITE" id="PS50883">
    <property type="entry name" value="EAL"/>
    <property type="match status" value="1"/>
</dbReference>
<dbReference type="InterPro" id="IPR029787">
    <property type="entry name" value="Nucleotide_cyclase"/>
</dbReference>
<protein>
    <submittedName>
        <fullName evidence="5">Diguanylate cyclase (GGDEF) domain-containing protein</fullName>
    </submittedName>
</protein>
<feature type="transmembrane region" description="Helical" evidence="2">
    <location>
        <begin position="107"/>
        <end position="126"/>
    </location>
</feature>
<evidence type="ECO:0000259" key="3">
    <source>
        <dbReference type="PROSITE" id="PS50883"/>
    </source>
</evidence>
<reference evidence="6" key="1">
    <citation type="submission" date="2017-01" db="EMBL/GenBank/DDBJ databases">
        <authorList>
            <person name="Varghese N."/>
            <person name="Submissions S."/>
        </authorList>
    </citation>
    <scope>NUCLEOTIDE SEQUENCE [LARGE SCALE GENOMIC DNA]</scope>
    <source>
        <strain evidence="6">DSM 29591</strain>
    </source>
</reference>
<feature type="domain" description="GGDEF" evidence="4">
    <location>
        <begin position="241"/>
        <end position="374"/>
    </location>
</feature>
<dbReference type="OrthoDB" id="9814202at2"/>
<dbReference type="Pfam" id="PF00990">
    <property type="entry name" value="GGDEF"/>
    <property type="match status" value="1"/>
</dbReference>
<evidence type="ECO:0000313" key="6">
    <source>
        <dbReference type="Proteomes" id="UP000186997"/>
    </source>
</evidence>
<dbReference type="InterPro" id="IPR001633">
    <property type="entry name" value="EAL_dom"/>
</dbReference>
<dbReference type="Gene3D" id="3.30.70.270">
    <property type="match status" value="1"/>
</dbReference>